<dbReference type="CDD" id="cd02440">
    <property type="entry name" value="AdoMet_MTases"/>
    <property type="match status" value="1"/>
</dbReference>
<name>A0A7V4WW38_CALAY</name>
<dbReference type="Proteomes" id="UP000885779">
    <property type="component" value="Unassembled WGS sequence"/>
</dbReference>
<protein>
    <submittedName>
        <fullName evidence="3">tRNA 5-methoxyuridine(34)/uridine 5-oxyacetic acid(34) synthase CmoB</fullName>
    </submittedName>
</protein>
<keyword evidence="1" id="KW-0808">Transferase</keyword>
<evidence type="ECO:0000256" key="1">
    <source>
        <dbReference type="ARBA" id="ARBA00022679"/>
    </source>
</evidence>
<sequence>MFNLKTVLNQINDTDLQEWLLPLDGAITKALNHGDWPRWRSILEQLPLITPSVINLQSDCIQIGTPNDAPAAEITRLEQLLKKLQPWRKGPYNLFGIHIDTEWHSDFKWRRFVNHILPLKGRTVLDIGCGSGYHAWRMVGAEAKTVIGVEPYLLSTVQFLAVQKYVRNYPLYFLPVGVEALSKNRPLFDTIFSLGLLYHRRSPLDHLLDVKAMLRENGEFVLETLVIEGEKGEVLVPEGRYAKMRNVWFIPTPLTLESWLARCGFTQIRLIDVSKTTIQEQRSTAWMPYESLPDFLDEKNPHLTVEGLPAPTRAVFICRKP</sequence>
<dbReference type="Pfam" id="PF08003">
    <property type="entry name" value="Methyltransf_9"/>
    <property type="match status" value="1"/>
</dbReference>
<organism evidence="3">
    <name type="scientific">Caldithrix abyssi</name>
    <dbReference type="NCBI Taxonomy" id="187145"/>
    <lineage>
        <taxon>Bacteria</taxon>
        <taxon>Pseudomonadati</taxon>
        <taxon>Calditrichota</taxon>
        <taxon>Calditrichia</taxon>
        <taxon>Calditrichales</taxon>
        <taxon>Calditrichaceae</taxon>
        <taxon>Caldithrix</taxon>
    </lineage>
</organism>
<accession>A0A7V4WW38</accession>
<dbReference type="NCBIfam" id="TIGR00452">
    <property type="entry name" value="tRNA 5-methoxyuridine(34)/uridine 5-oxyacetic acid(34) synthase CmoB"/>
    <property type="match status" value="1"/>
</dbReference>
<gene>
    <name evidence="3" type="primary">cmoB</name>
    <name evidence="3" type="ORF">ENK44_13975</name>
</gene>
<dbReference type="Gene3D" id="3.40.50.150">
    <property type="entry name" value="Vaccinia Virus protein VP39"/>
    <property type="match status" value="1"/>
</dbReference>
<dbReference type="GO" id="GO:0016765">
    <property type="term" value="F:transferase activity, transferring alkyl or aryl (other than methyl) groups"/>
    <property type="evidence" value="ECO:0007669"/>
    <property type="project" value="InterPro"/>
</dbReference>
<evidence type="ECO:0000313" key="3">
    <source>
        <dbReference type="EMBL" id="HGY56810.1"/>
    </source>
</evidence>
<dbReference type="HAMAP" id="MF_01590">
    <property type="entry name" value="tRNA_carboxymethyltr_CmoB"/>
    <property type="match status" value="1"/>
</dbReference>
<evidence type="ECO:0000256" key="2">
    <source>
        <dbReference type="ARBA" id="ARBA00022694"/>
    </source>
</evidence>
<dbReference type="InterPro" id="IPR027555">
    <property type="entry name" value="Mo5U34_MeTrfas-like"/>
</dbReference>
<dbReference type="SUPFAM" id="SSF53335">
    <property type="entry name" value="S-adenosyl-L-methionine-dependent methyltransferases"/>
    <property type="match status" value="1"/>
</dbReference>
<reference evidence="3" key="1">
    <citation type="journal article" date="2020" name="mSystems">
        <title>Genome- and Community-Level Interaction Insights into Carbon Utilization and Element Cycling Functions of Hydrothermarchaeota in Hydrothermal Sediment.</title>
        <authorList>
            <person name="Zhou Z."/>
            <person name="Liu Y."/>
            <person name="Xu W."/>
            <person name="Pan J."/>
            <person name="Luo Z.H."/>
            <person name="Li M."/>
        </authorList>
    </citation>
    <scope>NUCLEOTIDE SEQUENCE [LARGE SCALE GENOMIC DNA]</scope>
    <source>
        <strain evidence="3">HyVt-577</strain>
    </source>
</reference>
<dbReference type="NCBIfam" id="NF011650">
    <property type="entry name" value="PRK15068.1"/>
    <property type="match status" value="1"/>
</dbReference>
<dbReference type="InterPro" id="IPR010017">
    <property type="entry name" value="CmoB"/>
</dbReference>
<proteinExistence type="inferred from homology"/>
<comment type="caution">
    <text evidence="3">The sequence shown here is derived from an EMBL/GenBank/DDBJ whole genome shotgun (WGS) entry which is preliminary data.</text>
</comment>
<dbReference type="EMBL" id="DRQG01000131">
    <property type="protein sequence ID" value="HGY56810.1"/>
    <property type="molecule type" value="Genomic_DNA"/>
</dbReference>
<keyword evidence="2" id="KW-0819">tRNA processing</keyword>
<dbReference type="GO" id="GO:0002098">
    <property type="term" value="P:tRNA wobble uridine modification"/>
    <property type="evidence" value="ECO:0007669"/>
    <property type="project" value="InterPro"/>
</dbReference>
<dbReference type="AlphaFoldDB" id="A0A7V4WW38"/>
<dbReference type="InterPro" id="IPR029063">
    <property type="entry name" value="SAM-dependent_MTases_sf"/>
</dbReference>